<evidence type="ECO:0000256" key="1">
    <source>
        <dbReference type="SAM" id="Phobius"/>
    </source>
</evidence>
<organism evidence="2 3">
    <name type="scientific">Dipteronia sinensis</name>
    <dbReference type="NCBI Taxonomy" id="43782"/>
    <lineage>
        <taxon>Eukaryota</taxon>
        <taxon>Viridiplantae</taxon>
        <taxon>Streptophyta</taxon>
        <taxon>Embryophyta</taxon>
        <taxon>Tracheophyta</taxon>
        <taxon>Spermatophyta</taxon>
        <taxon>Magnoliopsida</taxon>
        <taxon>eudicotyledons</taxon>
        <taxon>Gunneridae</taxon>
        <taxon>Pentapetalae</taxon>
        <taxon>rosids</taxon>
        <taxon>malvids</taxon>
        <taxon>Sapindales</taxon>
        <taxon>Sapindaceae</taxon>
        <taxon>Hippocastanoideae</taxon>
        <taxon>Acereae</taxon>
        <taxon>Dipteronia</taxon>
    </lineage>
</organism>
<evidence type="ECO:0000313" key="3">
    <source>
        <dbReference type="Proteomes" id="UP001281410"/>
    </source>
</evidence>
<keyword evidence="3" id="KW-1185">Reference proteome</keyword>
<name>A0AAE0E520_9ROSI</name>
<feature type="transmembrane region" description="Helical" evidence="1">
    <location>
        <begin position="77"/>
        <end position="101"/>
    </location>
</feature>
<sequence>MLIFKLHFSMNLHWDFQLLNVVEGPLIERGFDTSLLLLWWFLHLNFWKTNAKQRDSLHHKQIDYYLSNLALMSIAKVLEMGVIASLAVFSVSSSAPVIIVVSS</sequence>
<dbReference type="AlphaFoldDB" id="A0AAE0E520"/>
<keyword evidence="1" id="KW-0812">Transmembrane</keyword>
<dbReference type="Proteomes" id="UP001281410">
    <property type="component" value="Unassembled WGS sequence"/>
</dbReference>
<gene>
    <name evidence="2" type="ORF">Dsin_015733</name>
</gene>
<proteinExistence type="predicted"/>
<accession>A0AAE0E520</accession>
<reference evidence="2" key="1">
    <citation type="journal article" date="2023" name="Plant J.">
        <title>Genome sequences and population genomics provide insights into the demographic history, inbreeding, and mutation load of two 'living fossil' tree species of Dipteronia.</title>
        <authorList>
            <person name="Feng Y."/>
            <person name="Comes H.P."/>
            <person name="Chen J."/>
            <person name="Zhu S."/>
            <person name="Lu R."/>
            <person name="Zhang X."/>
            <person name="Li P."/>
            <person name="Qiu J."/>
            <person name="Olsen K.M."/>
            <person name="Qiu Y."/>
        </authorList>
    </citation>
    <scope>NUCLEOTIDE SEQUENCE</scope>
    <source>
        <strain evidence="2">NBL</strain>
    </source>
</reference>
<evidence type="ECO:0000313" key="2">
    <source>
        <dbReference type="EMBL" id="KAK3211027.1"/>
    </source>
</evidence>
<protein>
    <submittedName>
        <fullName evidence="2">Uncharacterized protein</fullName>
    </submittedName>
</protein>
<keyword evidence="1" id="KW-1133">Transmembrane helix</keyword>
<dbReference type="EMBL" id="JANJYJ010000005">
    <property type="protein sequence ID" value="KAK3211027.1"/>
    <property type="molecule type" value="Genomic_DNA"/>
</dbReference>
<keyword evidence="1" id="KW-0472">Membrane</keyword>
<comment type="caution">
    <text evidence="2">The sequence shown here is derived from an EMBL/GenBank/DDBJ whole genome shotgun (WGS) entry which is preliminary data.</text>
</comment>